<dbReference type="EMBL" id="QICB01000001">
    <property type="protein sequence ID" value="RNL21509.1"/>
    <property type="molecule type" value="Genomic_DNA"/>
</dbReference>
<proteinExistence type="inferred from homology"/>
<dbReference type="Proteomes" id="UP000267368">
    <property type="component" value="Unassembled WGS sequence"/>
</dbReference>
<organism evidence="3 4">
    <name type="scientific">Slackia faecicanis</name>
    <dbReference type="NCBI Taxonomy" id="255723"/>
    <lineage>
        <taxon>Bacteria</taxon>
        <taxon>Bacillati</taxon>
        <taxon>Actinomycetota</taxon>
        <taxon>Coriobacteriia</taxon>
        <taxon>Eggerthellales</taxon>
        <taxon>Eggerthellaceae</taxon>
        <taxon>Slackia</taxon>
    </lineage>
</organism>
<dbReference type="OrthoDB" id="3234062at2"/>
<dbReference type="AlphaFoldDB" id="A0A3N0AHC8"/>
<comment type="caution">
    <text evidence="3">The sequence shown here is derived from an EMBL/GenBank/DDBJ whole genome shotgun (WGS) entry which is preliminary data.</text>
</comment>
<dbReference type="SUPFAM" id="SSF47598">
    <property type="entry name" value="Ribbon-helix-helix"/>
    <property type="match status" value="1"/>
</dbReference>
<evidence type="ECO:0000256" key="2">
    <source>
        <dbReference type="ARBA" id="ARBA00049988"/>
    </source>
</evidence>
<dbReference type="Pfam" id="PF08681">
    <property type="entry name" value="TacA1"/>
    <property type="match status" value="1"/>
</dbReference>
<gene>
    <name evidence="3" type="ORF">DMP07_01310</name>
</gene>
<dbReference type="RefSeq" id="WP_123197350.1">
    <property type="nucleotide sequence ID" value="NZ_QICB01000001.1"/>
</dbReference>
<name>A0A3N0AHC8_9ACTN</name>
<evidence type="ECO:0000256" key="1">
    <source>
        <dbReference type="ARBA" id="ARBA00022649"/>
    </source>
</evidence>
<comment type="similarity">
    <text evidence="2">Belongs to the TacA antitoxin family.</text>
</comment>
<dbReference type="InterPro" id="IPR010985">
    <property type="entry name" value="Ribbon_hlx_hlx"/>
</dbReference>
<reference evidence="4" key="1">
    <citation type="submission" date="2018-05" db="EMBL/GenBank/DDBJ databases">
        <title>Genome Sequencing of selected type strains of the family Eggerthellaceae.</title>
        <authorList>
            <person name="Danylec N."/>
            <person name="Stoll D.A."/>
            <person name="Doetsch A."/>
            <person name="Huch M."/>
        </authorList>
    </citation>
    <scope>NUCLEOTIDE SEQUENCE [LARGE SCALE GENOMIC DNA]</scope>
    <source>
        <strain evidence="4">DSM 17537</strain>
    </source>
</reference>
<accession>A0A3N0AHC8</accession>
<sequence length="92" mass="10483">MPALTEKQEKQCRMDVRLTQSQRDAYERAAALKGQSLTQWATTHLDKNARFDIDTATTTFLSPEAFDSFCAMLEAPMPEAMQELLARKAVWE</sequence>
<evidence type="ECO:0000313" key="3">
    <source>
        <dbReference type="EMBL" id="RNL21509.1"/>
    </source>
</evidence>
<dbReference type="InterPro" id="IPR014795">
    <property type="entry name" value="TacA_1-like"/>
</dbReference>
<keyword evidence="1" id="KW-1277">Toxin-antitoxin system</keyword>
<evidence type="ECO:0000313" key="4">
    <source>
        <dbReference type="Proteomes" id="UP000267368"/>
    </source>
</evidence>
<dbReference type="GO" id="GO:0006355">
    <property type="term" value="P:regulation of DNA-templated transcription"/>
    <property type="evidence" value="ECO:0007669"/>
    <property type="project" value="InterPro"/>
</dbReference>
<keyword evidence="4" id="KW-1185">Reference proteome</keyword>
<protein>
    <submittedName>
        <fullName evidence="3">DUF1778 domain-containing protein</fullName>
    </submittedName>
</protein>
<dbReference type="Gene3D" id="1.20.5.780">
    <property type="entry name" value="Single helix bin"/>
    <property type="match status" value="1"/>
</dbReference>